<dbReference type="SUPFAM" id="SSF47413">
    <property type="entry name" value="lambda repressor-like DNA-binding domains"/>
    <property type="match status" value="1"/>
</dbReference>
<feature type="domain" description="HTH cro/C1-type" evidence="1">
    <location>
        <begin position="12"/>
        <end position="67"/>
    </location>
</feature>
<dbReference type="Gene3D" id="1.10.260.40">
    <property type="entry name" value="lambda repressor-like DNA-binding domains"/>
    <property type="match status" value="1"/>
</dbReference>
<protein>
    <submittedName>
        <fullName evidence="2">Transcriptional regulator, y4mF family</fullName>
    </submittedName>
</protein>
<reference evidence="3" key="1">
    <citation type="submission" date="2017-08" db="EMBL/GenBank/DDBJ databases">
        <authorList>
            <person name="Varghese N."/>
            <person name="Submissions S."/>
        </authorList>
    </citation>
    <scope>NUCLEOTIDE SEQUENCE [LARGE SCALE GENOMIC DNA]</scope>
    <source>
        <strain evidence="3">USBA17B2</strain>
    </source>
</reference>
<dbReference type="CDD" id="cd00093">
    <property type="entry name" value="HTH_XRE"/>
    <property type="match status" value="1"/>
</dbReference>
<sequence>MLRTVRDVGAAVRRARREAGLSQQALADRAGVSRQWLSRVEGGKGLSVEMGKVLDVLAALGLAVDLVTTPAAEATDGDPFAGLFEDGS</sequence>
<proteinExistence type="predicted"/>
<accession>A0A285VW30</accession>
<name>A0A285VW30_9MICO</name>
<evidence type="ECO:0000259" key="1">
    <source>
        <dbReference type="PROSITE" id="PS50943"/>
    </source>
</evidence>
<dbReference type="AlphaFoldDB" id="A0A285VW30"/>
<dbReference type="GO" id="GO:0003677">
    <property type="term" value="F:DNA binding"/>
    <property type="evidence" value="ECO:0007669"/>
    <property type="project" value="InterPro"/>
</dbReference>
<dbReference type="Pfam" id="PF13560">
    <property type="entry name" value="HTH_31"/>
    <property type="match status" value="1"/>
</dbReference>
<evidence type="ECO:0000313" key="3">
    <source>
        <dbReference type="Proteomes" id="UP000219688"/>
    </source>
</evidence>
<keyword evidence="3" id="KW-1185">Reference proteome</keyword>
<dbReference type="RefSeq" id="WP_097189341.1">
    <property type="nucleotide sequence ID" value="NZ_OBQK01000024.1"/>
</dbReference>
<dbReference type="Proteomes" id="UP000219688">
    <property type="component" value="Unassembled WGS sequence"/>
</dbReference>
<dbReference type="PROSITE" id="PS50943">
    <property type="entry name" value="HTH_CROC1"/>
    <property type="match status" value="1"/>
</dbReference>
<gene>
    <name evidence="2" type="ORF">SAMN05421879_1245</name>
</gene>
<dbReference type="SMART" id="SM00530">
    <property type="entry name" value="HTH_XRE"/>
    <property type="match status" value="1"/>
</dbReference>
<dbReference type="EMBL" id="OBQK01000024">
    <property type="protein sequence ID" value="SOC58173.1"/>
    <property type="molecule type" value="Genomic_DNA"/>
</dbReference>
<organism evidence="2 3">
    <name type="scientific">Ornithinimicrobium cerasi</name>
    <dbReference type="NCBI Taxonomy" id="2248773"/>
    <lineage>
        <taxon>Bacteria</taxon>
        <taxon>Bacillati</taxon>
        <taxon>Actinomycetota</taxon>
        <taxon>Actinomycetes</taxon>
        <taxon>Micrococcales</taxon>
        <taxon>Ornithinimicrobiaceae</taxon>
        <taxon>Ornithinimicrobium</taxon>
    </lineage>
</organism>
<evidence type="ECO:0000313" key="2">
    <source>
        <dbReference type="EMBL" id="SOC58173.1"/>
    </source>
</evidence>
<dbReference type="InterPro" id="IPR001387">
    <property type="entry name" value="Cro/C1-type_HTH"/>
</dbReference>
<dbReference type="InterPro" id="IPR010982">
    <property type="entry name" value="Lambda_DNA-bd_dom_sf"/>
</dbReference>